<keyword evidence="3" id="KW-1185">Reference proteome</keyword>
<feature type="compositionally biased region" description="Basic and acidic residues" evidence="1">
    <location>
        <begin position="80"/>
        <end position="91"/>
    </location>
</feature>
<dbReference type="EMBL" id="WJXA01000144">
    <property type="protein sequence ID" value="KAF7115517.1"/>
    <property type="molecule type" value="Genomic_DNA"/>
</dbReference>
<evidence type="ECO:0000256" key="1">
    <source>
        <dbReference type="SAM" id="MobiDB-lite"/>
    </source>
</evidence>
<evidence type="ECO:0008006" key="4">
    <source>
        <dbReference type="Google" id="ProtNLM"/>
    </source>
</evidence>
<sequence>MNGAIGRIPIIIGGDDFSLTCNNIPHALALPHGILSFFLGRNVDTEKLHAHPTFSIAALSRRFLHHLLASVKLTASQKAGESKEKAEEAKQKAYQSTEETKDKTSPKMKEALEKAYQAALEAKDKAYQNLSGAKEKASQKKEHASQEAYKKGQEAYDEACRKVEEAKEVAGALELGQGENQRGG</sequence>
<feature type="region of interest" description="Disordered" evidence="1">
    <location>
        <begin position="78"/>
        <end position="108"/>
    </location>
</feature>
<dbReference type="AlphaFoldDB" id="A0A834FWA9"/>
<name>A0A834FWA9_RHOSS</name>
<gene>
    <name evidence="2" type="ORF">RHSIM_RhsimUnG0053400</name>
</gene>
<dbReference type="PANTHER" id="PTHR47372">
    <property type="entry name" value="DAUER UP-REGULATED-RELATED"/>
    <property type="match status" value="1"/>
</dbReference>
<proteinExistence type="predicted"/>
<evidence type="ECO:0000313" key="2">
    <source>
        <dbReference type="EMBL" id="KAF7115517.1"/>
    </source>
</evidence>
<comment type="caution">
    <text evidence="2">The sequence shown here is derived from an EMBL/GenBank/DDBJ whole genome shotgun (WGS) entry which is preliminary data.</text>
</comment>
<dbReference type="OrthoDB" id="1752233at2759"/>
<reference evidence="2" key="1">
    <citation type="submission" date="2019-11" db="EMBL/GenBank/DDBJ databases">
        <authorList>
            <person name="Liu Y."/>
            <person name="Hou J."/>
            <person name="Li T.-Q."/>
            <person name="Guan C.-H."/>
            <person name="Wu X."/>
            <person name="Wu H.-Z."/>
            <person name="Ling F."/>
            <person name="Zhang R."/>
            <person name="Shi X.-G."/>
            <person name="Ren J.-P."/>
            <person name="Chen E.-F."/>
            <person name="Sun J.-M."/>
        </authorList>
    </citation>
    <scope>NUCLEOTIDE SEQUENCE</scope>
    <source>
        <strain evidence="2">Adult_tree_wgs_1</strain>
        <tissue evidence="2">Leaves</tissue>
    </source>
</reference>
<feature type="compositionally biased region" description="Basic and acidic residues" evidence="1">
    <location>
        <begin position="98"/>
        <end position="108"/>
    </location>
</feature>
<organism evidence="2 3">
    <name type="scientific">Rhododendron simsii</name>
    <name type="common">Sims's rhododendron</name>
    <dbReference type="NCBI Taxonomy" id="118357"/>
    <lineage>
        <taxon>Eukaryota</taxon>
        <taxon>Viridiplantae</taxon>
        <taxon>Streptophyta</taxon>
        <taxon>Embryophyta</taxon>
        <taxon>Tracheophyta</taxon>
        <taxon>Spermatophyta</taxon>
        <taxon>Magnoliopsida</taxon>
        <taxon>eudicotyledons</taxon>
        <taxon>Gunneridae</taxon>
        <taxon>Pentapetalae</taxon>
        <taxon>asterids</taxon>
        <taxon>Ericales</taxon>
        <taxon>Ericaceae</taxon>
        <taxon>Ericoideae</taxon>
        <taxon>Rhodoreae</taxon>
        <taxon>Rhododendron</taxon>
    </lineage>
</organism>
<protein>
    <recommendedName>
        <fullName evidence="4">Late embryogenesis abundant protein</fullName>
    </recommendedName>
</protein>
<accession>A0A834FWA9</accession>
<evidence type="ECO:0000313" key="3">
    <source>
        <dbReference type="Proteomes" id="UP000626092"/>
    </source>
</evidence>
<feature type="region of interest" description="Disordered" evidence="1">
    <location>
        <begin position="130"/>
        <end position="155"/>
    </location>
</feature>
<dbReference type="Proteomes" id="UP000626092">
    <property type="component" value="Unassembled WGS sequence"/>
</dbReference>
<feature type="compositionally biased region" description="Basic and acidic residues" evidence="1">
    <location>
        <begin position="133"/>
        <end position="155"/>
    </location>
</feature>
<dbReference type="PANTHER" id="PTHR47372:SF5">
    <property type="entry name" value="LATE EMBRYOGENESIS ABUNDANT PROTEIN (LEA) FAMILY PROTEIN"/>
    <property type="match status" value="1"/>
</dbReference>